<dbReference type="Proteomes" id="UP000507954">
    <property type="component" value="Unassembled WGS sequence"/>
</dbReference>
<proteinExistence type="predicted"/>
<feature type="compositionally biased region" description="Basic and acidic residues" evidence="1">
    <location>
        <begin position="83"/>
        <end position="92"/>
    </location>
</feature>
<dbReference type="AlphaFoldDB" id="A0A508X3S1"/>
<accession>A0A508X3S1</accession>
<reference evidence="2" key="1">
    <citation type="submission" date="2019-06" db="EMBL/GenBank/DDBJ databases">
        <authorList>
            <person name="Le Quere A."/>
            <person name="Colella S."/>
        </authorList>
    </citation>
    <scope>NUCLEOTIDE SEQUENCE</scope>
    <source>
        <strain evidence="2">EmedicaeMD41</strain>
    </source>
</reference>
<protein>
    <submittedName>
        <fullName evidence="2">Uncharacterized protein</fullName>
    </submittedName>
</protein>
<gene>
    <name evidence="2" type="ORF">EMEDMD4_590011</name>
</gene>
<evidence type="ECO:0000256" key="1">
    <source>
        <dbReference type="SAM" id="MobiDB-lite"/>
    </source>
</evidence>
<name>A0A508X3S1_9HYPH</name>
<feature type="region of interest" description="Disordered" evidence="1">
    <location>
        <begin position="53"/>
        <end position="92"/>
    </location>
</feature>
<dbReference type="EMBL" id="CABFNB010000127">
    <property type="protein sequence ID" value="VTZ64399.1"/>
    <property type="molecule type" value="Genomic_DNA"/>
</dbReference>
<sequence>MQRHPDLLGFYVCGGGMEGAISVIREEKLGGKLLAVVNELTPESRDALADAATVMPPHQQGVETKPALRGPTRSSHPPQSAADDPRSTKNSV</sequence>
<evidence type="ECO:0000313" key="2">
    <source>
        <dbReference type="EMBL" id="VTZ64399.1"/>
    </source>
</evidence>
<organism evidence="2">
    <name type="scientific">Sinorhizobium medicae</name>
    <dbReference type="NCBI Taxonomy" id="110321"/>
    <lineage>
        <taxon>Bacteria</taxon>
        <taxon>Pseudomonadati</taxon>
        <taxon>Pseudomonadota</taxon>
        <taxon>Alphaproteobacteria</taxon>
        <taxon>Hyphomicrobiales</taxon>
        <taxon>Rhizobiaceae</taxon>
        <taxon>Sinorhizobium/Ensifer group</taxon>
        <taxon>Sinorhizobium</taxon>
    </lineage>
</organism>